<feature type="domain" description="Cystatin" evidence="4">
    <location>
        <begin position="36"/>
        <end position="114"/>
    </location>
</feature>
<keyword evidence="6" id="KW-1185">Reference proteome</keyword>
<comment type="caution">
    <text evidence="5">The sequence shown here is derived from an EMBL/GenBank/DDBJ whole genome shotgun (WGS) entry which is preliminary data.</text>
</comment>
<evidence type="ECO:0000313" key="6">
    <source>
        <dbReference type="Proteomes" id="UP001291926"/>
    </source>
</evidence>
<reference evidence="5 6" key="1">
    <citation type="journal article" date="2023" name="bioRxiv">
        <title>Genome report: Whole genome sequence and annotation of Penstemon davidsonii.</title>
        <authorList>
            <person name="Ostevik K.L."/>
            <person name="Alabady M."/>
            <person name="Zhang M."/>
            <person name="Rausher M.D."/>
        </authorList>
    </citation>
    <scope>NUCLEOTIDE SEQUENCE [LARGE SCALE GENOMIC DNA]</scope>
    <source>
        <strain evidence="5">DNT005</strain>
        <tissue evidence="5">Whole leaf</tissue>
    </source>
</reference>
<evidence type="ECO:0000256" key="2">
    <source>
        <dbReference type="ARBA" id="ARBA00022704"/>
    </source>
</evidence>
<evidence type="ECO:0000313" key="5">
    <source>
        <dbReference type="EMBL" id="KAK4490166.1"/>
    </source>
</evidence>
<evidence type="ECO:0000256" key="1">
    <source>
        <dbReference type="ARBA" id="ARBA00022690"/>
    </source>
</evidence>
<evidence type="ECO:0000259" key="4">
    <source>
        <dbReference type="Pfam" id="PF16845"/>
    </source>
</evidence>
<keyword evidence="1" id="KW-0646">Protease inhibitor</keyword>
<proteinExistence type="predicted"/>
<dbReference type="InterPro" id="IPR000010">
    <property type="entry name" value="Cystatin_dom"/>
</dbReference>
<dbReference type="EMBL" id="JAYDYQ010001087">
    <property type="protein sequence ID" value="KAK4490166.1"/>
    <property type="molecule type" value="Genomic_DNA"/>
</dbReference>
<organism evidence="5 6">
    <name type="scientific">Penstemon davidsonii</name>
    <dbReference type="NCBI Taxonomy" id="160366"/>
    <lineage>
        <taxon>Eukaryota</taxon>
        <taxon>Viridiplantae</taxon>
        <taxon>Streptophyta</taxon>
        <taxon>Embryophyta</taxon>
        <taxon>Tracheophyta</taxon>
        <taxon>Spermatophyta</taxon>
        <taxon>Magnoliopsida</taxon>
        <taxon>eudicotyledons</taxon>
        <taxon>Gunneridae</taxon>
        <taxon>Pentapetalae</taxon>
        <taxon>asterids</taxon>
        <taxon>lamiids</taxon>
        <taxon>Lamiales</taxon>
        <taxon>Plantaginaceae</taxon>
        <taxon>Cheloneae</taxon>
        <taxon>Penstemon</taxon>
    </lineage>
</organism>
<accession>A0ABR0DMS2</accession>
<sequence>MAAKFYVVIFALVLSILATAAFEAKFPKSYEPINPKDPKVVEIAKFAVAKYNKMFNKALVLLFVEKGEGKSSPTDGTIYALYIYTTSAAAGKEKYVTFVHDHPLTKTRYLVAFHWLPSDV</sequence>
<name>A0ABR0DMS2_9LAMI</name>
<protein>
    <recommendedName>
        <fullName evidence="4">Cystatin domain-containing protein</fullName>
    </recommendedName>
</protein>
<dbReference type="Pfam" id="PF16845">
    <property type="entry name" value="SQAPI"/>
    <property type="match status" value="1"/>
</dbReference>
<evidence type="ECO:0000256" key="3">
    <source>
        <dbReference type="SAM" id="SignalP"/>
    </source>
</evidence>
<dbReference type="PANTHER" id="PTHR47364:SF2">
    <property type="entry name" value="CYSTEINE PROTEINASE INHIBITOR 5"/>
    <property type="match status" value="1"/>
</dbReference>
<feature type="chain" id="PRO_5047127667" description="Cystatin domain-containing protein" evidence="3">
    <location>
        <begin position="22"/>
        <end position="120"/>
    </location>
</feature>
<dbReference type="Proteomes" id="UP001291926">
    <property type="component" value="Unassembled WGS sequence"/>
</dbReference>
<dbReference type="PANTHER" id="PTHR47364">
    <property type="entry name" value="CYSTEINE PROTEINASE INHIBITOR 5"/>
    <property type="match status" value="1"/>
</dbReference>
<feature type="signal peptide" evidence="3">
    <location>
        <begin position="1"/>
        <end position="21"/>
    </location>
</feature>
<gene>
    <name evidence="5" type="ORF">RD792_000823</name>
</gene>
<keyword evidence="3" id="KW-0732">Signal</keyword>
<keyword evidence="2" id="KW-0789">Thiol protease inhibitor</keyword>
<dbReference type="SUPFAM" id="SSF54403">
    <property type="entry name" value="Cystatin/monellin"/>
    <property type="match status" value="1"/>
</dbReference>
<dbReference type="InterPro" id="IPR046350">
    <property type="entry name" value="Cystatin_sf"/>
</dbReference>
<dbReference type="Gene3D" id="3.10.450.10">
    <property type="match status" value="1"/>
</dbReference>